<feature type="domain" description="DUF3048" evidence="3">
    <location>
        <begin position="224"/>
        <end position="333"/>
    </location>
</feature>
<dbReference type="Proteomes" id="UP001232343">
    <property type="component" value="Unassembled WGS sequence"/>
</dbReference>
<dbReference type="InterPro" id="IPR021416">
    <property type="entry name" value="DUF3048_N"/>
</dbReference>
<dbReference type="Pfam" id="PF11258">
    <property type="entry name" value="DUF3048"/>
    <property type="match status" value="1"/>
</dbReference>
<evidence type="ECO:0000259" key="2">
    <source>
        <dbReference type="Pfam" id="PF11258"/>
    </source>
</evidence>
<dbReference type="InterPro" id="IPR023158">
    <property type="entry name" value="YerB-like_sf"/>
</dbReference>
<keyword evidence="5" id="KW-1185">Reference proteome</keyword>
<sequence length="347" mass="38698">MKHKSIQIILLITFILLLTACSKKAPEKESQEPEVKEPEQSEQAHEKTYDFHFPLTGIGTDVEPNRRAVAVTINNHPAARPQTGLSQADIVYELLAEGNVTRFLAVFQSETPDNIGPVRSAREYFIELAQGYKALFIAHGYSPEAEKTLASGVIDHLNGMKYDGTLFKRSSDRKAPHNSYITFANIEKGAEDNGFSMTNPPASMDFYTEKELEGINGNGADQIKIVYGNNSQFTAEYKYDTQSGRYSRFSDGEQTVEYKNGAPVLVDNLLVIETEHKVLDSSGRRFINLKSGGKAYLFQKGIMNEIEWRNSDGIITPYEDGNPAKLVPGKTWVNVVPSLDVVSYEQN</sequence>
<evidence type="ECO:0000313" key="5">
    <source>
        <dbReference type="Proteomes" id="UP001232343"/>
    </source>
</evidence>
<dbReference type="Gene3D" id="3.50.90.10">
    <property type="entry name" value="YerB-like"/>
    <property type="match status" value="1"/>
</dbReference>
<proteinExistence type="predicted"/>
<dbReference type="EMBL" id="JAUSUO010000004">
    <property type="protein sequence ID" value="MDQ0343385.1"/>
    <property type="molecule type" value="Genomic_DNA"/>
</dbReference>
<evidence type="ECO:0000259" key="3">
    <source>
        <dbReference type="Pfam" id="PF17479"/>
    </source>
</evidence>
<evidence type="ECO:0000256" key="1">
    <source>
        <dbReference type="SAM" id="MobiDB-lite"/>
    </source>
</evidence>
<dbReference type="InterPro" id="IPR035328">
    <property type="entry name" value="DUF3048_C"/>
</dbReference>
<name>A0ABU0D4R1_9BACI</name>
<comment type="caution">
    <text evidence="4">The sequence shown here is derived from an EMBL/GenBank/DDBJ whole genome shotgun (WGS) entry which is preliminary data.</text>
</comment>
<dbReference type="RefSeq" id="WP_244681634.1">
    <property type="nucleotide sequence ID" value="NZ_JALIRM010000007.1"/>
</dbReference>
<dbReference type="SUPFAM" id="SSF159774">
    <property type="entry name" value="YerB-like"/>
    <property type="match status" value="1"/>
</dbReference>
<evidence type="ECO:0008006" key="6">
    <source>
        <dbReference type="Google" id="ProtNLM"/>
    </source>
</evidence>
<dbReference type="Pfam" id="PF17479">
    <property type="entry name" value="DUF3048_C"/>
    <property type="match status" value="1"/>
</dbReference>
<dbReference type="PROSITE" id="PS51257">
    <property type="entry name" value="PROKAR_LIPOPROTEIN"/>
    <property type="match status" value="1"/>
</dbReference>
<gene>
    <name evidence="4" type="ORF">J2S14_002199</name>
</gene>
<evidence type="ECO:0000313" key="4">
    <source>
        <dbReference type="EMBL" id="MDQ0343385.1"/>
    </source>
</evidence>
<accession>A0ABU0D4R1</accession>
<feature type="domain" description="DUF3048" evidence="2">
    <location>
        <begin position="55"/>
        <end position="196"/>
    </location>
</feature>
<reference evidence="4 5" key="1">
    <citation type="submission" date="2023-07" db="EMBL/GenBank/DDBJ databases">
        <title>Genomic Encyclopedia of Type Strains, Phase IV (KMG-IV): sequencing the most valuable type-strain genomes for metagenomic binning, comparative biology and taxonomic classification.</title>
        <authorList>
            <person name="Goeker M."/>
        </authorList>
    </citation>
    <scope>NUCLEOTIDE SEQUENCE [LARGE SCALE GENOMIC DNA]</scope>
    <source>
        <strain evidence="4 5">DSM 27848</strain>
    </source>
</reference>
<feature type="region of interest" description="Disordered" evidence="1">
    <location>
        <begin position="26"/>
        <end position="46"/>
    </location>
</feature>
<protein>
    <recommendedName>
        <fullName evidence="6">DUF3048 domain-containing protein</fullName>
    </recommendedName>
</protein>
<organism evidence="4 5">
    <name type="scientific">Lederbergia wuyishanensis</name>
    <dbReference type="NCBI Taxonomy" id="1347903"/>
    <lineage>
        <taxon>Bacteria</taxon>
        <taxon>Bacillati</taxon>
        <taxon>Bacillota</taxon>
        <taxon>Bacilli</taxon>
        <taxon>Bacillales</taxon>
        <taxon>Bacillaceae</taxon>
        <taxon>Lederbergia</taxon>
    </lineage>
</organism>